<dbReference type="Gene3D" id="1.10.260.40">
    <property type="entry name" value="lambda repressor-like DNA-binding domains"/>
    <property type="match status" value="1"/>
</dbReference>
<organism evidence="1 2">
    <name type="scientific">Bifidobacterium longum</name>
    <dbReference type="NCBI Taxonomy" id="216816"/>
    <lineage>
        <taxon>Bacteria</taxon>
        <taxon>Bacillati</taxon>
        <taxon>Actinomycetota</taxon>
        <taxon>Actinomycetes</taxon>
        <taxon>Bifidobacteriales</taxon>
        <taxon>Bifidobacteriaceae</taxon>
        <taxon>Bifidobacterium</taxon>
    </lineage>
</organism>
<dbReference type="Proteomes" id="UP000451234">
    <property type="component" value="Unassembled WGS sequence"/>
</dbReference>
<comment type="caution">
    <text evidence="1">The sequence shown here is derived from an EMBL/GenBank/DDBJ whole genome shotgun (WGS) entry which is preliminary data.</text>
</comment>
<dbReference type="Pfam" id="PF01381">
    <property type="entry name" value="HTH_3"/>
    <property type="match status" value="1"/>
</dbReference>
<proteinExistence type="predicted"/>
<dbReference type="EMBL" id="WDRV01000002">
    <property type="protein sequence ID" value="KAB7323614.1"/>
    <property type="molecule type" value="Genomic_DNA"/>
</dbReference>
<dbReference type="SMART" id="SM00530">
    <property type="entry name" value="HTH_XRE"/>
    <property type="match status" value="1"/>
</dbReference>
<sequence length="75" mass="8443">MSLRELRHKRGYTQRQLADKVDGVSNGRIADYESGRLPIENMTLGTALKLCDALRVSNPRKLLEADKPKENTSES</sequence>
<accession>A0A6I1D6M2</accession>
<dbReference type="CDD" id="cd00093">
    <property type="entry name" value="HTH_XRE"/>
    <property type="match status" value="1"/>
</dbReference>
<dbReference type="PROSITE" id="PS50943">
    <property type="entry name" value="HTH_CROC1"/>
    <property type="match status" value="1"/>
</dbReference>
<evidence type="ECO:0000313" key="1">
    <source>
        <dbReference type="EMBL" id="KAB7323614.1"/>
    </source>
</evidence>
<name>A0A6I1D6M2_BIFLN</name>
<dbReference type="InterPro" id="IPR001387">
    <property type="entry name" value="Cro/C1-type_HTH"/>
</dbReference>
<gene>
    <name evidence="1" type="ORF">GBB65_02445</name>
</gene>
<dbReference type="SUPFAM" id="SSF47413">
    <property type="entry name" value="lambda repressor-like DNA-binding domains"/>
    <property type="match status" value="1"/>
</dbReference>
<dbReference type="AlphaFoldDB" id="A0A6I1D6M2"/>
<reference evidence="1 2" key="1">
    <citation type="journal article" date="2019" name="Nat. Med.">
        <title>A library of human gut bacterial isolates paired with longitudinal multiomics data enables mechanistic microbiome research.</title>
        <authorList>
            <person name="Poyet M."/>
            <person name="Groussin M."/>
            <person name="Gibbons S.M."/>
            <person name="Avila-Pacheco J."/>
            <person name="Jiang X."/>
            <person name="Kearney S.M."/>
            <person name="Perrotta A.R."/>
            <person name="Berdy B."/>
            <person name="Zhao S."/>
            <person name="Lieberman T.D."/>
            <person name="Swanson P.K."/>
            <person name="Smith M."/>
            <person name="Roesemann S."/>
            <person name="Alexander J.E."/>
            <person name="Rich S.A."/>
            <person name="Livny J."/>
            <person name="Vlamakis H."/>
            <person name="Clish C."/>
            <person name="Bullock K."/>
            <person name="Deik A."/>
            <person name="Scott J."/>
            <person name="Pierce K.A."/>
            <person name="Xavier R.J."/>
            <person name="Alm E.J."/>
        </authorList>
    </citation>
    <scope>NUCLEOTIDE SEQUENCE [LARGE SCALE GENOMIC DNA]</scope>
    <source>
        <strain evidence="1 2">BIOML-A75</strain>
    </source>
</reference>
<dbReference type="InterPro" id="IPR010982">
    <property type="entry name" value="Lambda_DNA-bd_dom_sf"/>
</dbReference>
<dbReference type="GO" id="GO:0003677">
    <property type="term" value="F:DNA binding"/>
    <property type="evidence" value="ECO:0007669"/>
    <property type="project" value="InterPro"/>
</dbReference>
<evidence type="ECO:0000313" key="2">
    <source>
        <dbReference type="Proteomes" id="UP000451234"/>
    </source>
</evidence>
<protein>
    <submittedName>
        <fullName evidence="1">Helix-turn-helix transcriptional regulator</fullName>
    </submittedName>
</protein>